<dbReference type="Gene3D" id="3.40.50.1970">
    <property type="match status" value="1"/>
</dbReference>
<feature type="domain" description="Fe-containing alcohol dehydrogenase-like C-terminal" evidence="5">
    <location>
        <begin position="208"/>
        <end position="398"/>
    </location>
</feature>
<evidence type="ECO:0000313" key="7">
    <source>
        <dbReference type="Proteomes" id="UP000737612"/>
    </source>
</evidence>
<reference evidence="6" key="1">
    <citation type="submission" date="2021-02" db="EMBL/GenBank/DDBJ databases">
        <title>Metagenome-assembled genomes from human diarrheal sample B26.</title>
        <authorList>
            <person name="Ateba T.P."/>
            <person name="Alayande K.A."/>
            <person name="Mwanza M."/>
        </authorList>
    </citation>
    <scope>NUCLEOTIDE SEQUENCE</scope>
    <source>
        <strain evidence="6">06WH</strain>
    </source>
</reference>
<proteinExistence type="inferred from homology"/>
<evidence type="ECO:0000259" key="4">
    <source>
        <dbReference type="Pfam" id="PF00465"/>
    </source>
</evidence>
<feature type="domain" description="Alcohol dehydrogenase iron-type/glycerol dehydrogenase GldA" evidence="4">
    <location>
        <begin position="33"/>
        <end position="197"/>
    </location>
</feature>
<evidence type="ECO:0000256" key="2">
    <source>
        <dbReference type="ARBA" id="ARBA00023002"/>
    </source>
</evidence>
<dbReference type="Pfam" id="PF25137">
    <property type="entry name" value="ADH_Fe_C"/>
    <property type="match status" value="1"/>
</dbReference>
<dbReference type="AlphaFoldDB" id="A0A939CF78"/>
<evidence type="ECO:0000256" key="1">
    <source>
        <dbReference type="ARBA" id="ARBA00007358"/>
    </source>
</evidence>
<comment type="similarity">
    <text evidence="1">Belongs to the iron-containing alcohol dehydrogenase family.</text>
</comment>
<dbReference type="Pfam" id="PF00465">
    <property type="entry name" value="Fe-ADH"/>
    <property type="match status" value="1"/>
</dbReference>
<dbReference type="InterPro" id="IPR056798">
    <property type="entry name" value="ADH_Fe_C"/>
</dbReference>
<dbReference type="PROSITE" id="PS00060">
    <property type="entry name" value="ADH_IRON_2"/>
    <property type="match status" value="1"/>
</dbReference>
<evidence type="ECO:0000259" key="5">
    <source>
        <dbReference type="Pfam" id="PF25137"/>
    </source>
</evidence>
<keyword evidence="3" id="KW-0520">NAD</keyword>
<evidence type="ECO:0000313" key="6">
    <source>
        <dbReference type="EMBL" id="MBN2954215.1"/>
    </source>
</evidence>
<dbReference type="PANTHER" id="PTHR11496">
    <property type="entry name" value="ALCOHOL DEHYDROGENASE"/>
    <property type="match status" value="1"/>
</dbReference>
<sequence length="401" mass="43872">MMHSIFWFRTRQWVLSRVLHLTEHKKQTLLAAPDAVLLLPALFRKRRISRILLVTTPGFVRRGTLTSLLDGCKKENISVTIFSEIAPDPQIESVEQGFRLYQQIQAQAILAIGGGSVLDAAKLIGARVCCPKKTVPAMRGLLKVRRKLPPLFAVPTTAGTGSETTAAAVITDCIDGKPYKYAVNDLCLIPDTAVLDPRLTISLPSSMTADTGMDALTHAMEAFLNLFASRSVQNASIEAVCENFHALPEVWRDGTHLAARQEMLHASYLAGFAFTNNFVGYVHAIAHAVGALYHIPHGRANAVLLPAVLREYGSCIAPKLAVLADALSLGGDTVSEKAERMIAAIEAMRDSFDIPSTLPHLSPNDYTEIARRALKEANPTYPVPQIWDSEKIFSVLRRVQS</sequence>
<dbReference type="InterPro" id="IPR018211">
    <property type="entry name" value="ADH_Fe_CS"/>
</dbReference>
<name>A0A939CF78_9FIRM</name>
<dbReference type="GO" id="GO:0004022">
    <property type="term" value="F:alcohol dehydrogenase (NAD+) activity"/>
    <property type="evidence" value="ECO:0007669"/>
    <property type="project" value="TreeGrafter"/>
</dbReference>
<dbReference type="SUPFAM" id="SSF56796">
    <property type="entry name" value="Dehydroquinate synthase-like"/>
    <property type="match status" value="1"/>
</dbReference>
<dbReference type="CDD" id="cd08189">
    <property type="entry name" value="Fe-ADH-like"/>
    <property type="match status" value="1"/>
</dbReference>
<gene>
    <name evidence="6" type="ORF">JTJ23_11630</name>
</gene>
<dbReference type="EMBL" id="JAFHBD010000058">
    <property type="protein sequence ID" value="MBN2954215.1"/>
    <property type="molecule type" value="Genomic_DNA"/>
</dbReference>
<dbReference type="GO" id="GO:0046872">
    <property type="term" value="F:metal ion binding"/>
    <property type="evidence" value="ECO:0007669"/>
    <property type="project" value="InterPro"/>
</dbReference>
<protein>
    <submittedName>
        <fullName evidence="6">Iron-containing alcohol dehydrogenase</fullName>
    </submittedName>
</protein>
<dbReference type="InterPro" id="IPR001670">
    <property type="entry name" value="ADH_Fe/GldA"/>
</dbReference>
<dbReference type="FunFam" id="3.40.50.1970:FF:000003">
    <property type="entry name" value="Alcohol dehydrogenase, iron-containing"/>
    <property type="match status" value="1"/>
</dbReference>
<organism evidence="6 7">
    <name type="scientific">Fusicatenibacter saccharivorans</name>
    <dbReference type="NCBI Taxonomy" id="1150298"/>
    <lineage>
        <taxon>Bacteria</taxon>
        <taxon>Bacillati</taxon>
        <taxon>Bacillota</taxon>
        <taxon>Clostridia</taxon>
        <taxon>Lachnospirales</taxon>
        <taxon>Lachnospiraceae</taxon>
        <taxon>Fusicatenibacter</taxon>
    </lineage>
</organism>
<dbReference type="Proteomes" id="UP000737612">
    <property type="component" value="Unassembled WGS sequence"/>
</dbReference>
<dbReference type="FunFam" id="1.20.1090.10:FF:000001">
    <property type="entry name" value="Aldehyde-alcohol dehydrogenase"/>
    <property type="match status" value="1"/>
</dbReference>
<accession>A0A939CF78</accession>
<dbReference type="InterPro" id="IPR039697">
    <property type="entry name" value="Alcohol_dehydrogenase_Fe"/>
</dbReference>
<evidence type="ECO:0000256" key="3">
    <source>
        <dbReference type="ARBA" id="ARBA00023027"/>
    </source>
</evidence>
<dbReference type="PANTHER" id="PTHR11496:SF102">
    <property type="entry name" value="ALCOHOL DEHYDROGENASE 4"/>
    <property type="match status" value="1"/>
</dbReference>
<keyword evidence="2" id="KW-0560">Oxidoreductase</keyword>
<comment type="caution">
    <text evidence="6">The sequence shown here is derived from an EMBL/GenBank/DDBJ whole genome shotgun (WGS) entry which is preliminary data.</text>
</comment>
<dbReference type="Gene3D" id="1.20.1090.10">
    <property type="entry name" value="Dehydroquinate synthase-like - alpha domain"/>
    <property type="match status" value="1"/>
</dbReference>
<dbReference type="PROSITE" id="PS00913">
    <property type="entry name" value="ADH_IRON_1"/>
    <property type="match status" value="1"/>
</dbReference>